<evidence type="ECO:0000313" key="2">
    <source>
        <dbReference type="Proteomes" id="UP001497382"/>
    </source>
</evidence>
<dbReference type="AlphaFoldDB" id="A0AAV2BVD3"/>
<dbReference type="EMBL" id="CAXIEN010000520">
    <property type="protein sequence ID" value="CAL1299822.1"/>
    <property type="molecule type" value="Genomic_DNA"/>
</dbReference>
<accession>A0AAV2BVD3</accession>
<name>A0AAV2BVD3_9ARAC</name>
<comment type="caution">
    <text evidence="1">The sequence shown here is derived from an EMBL/GenBank/DDBJ whole genome shotgun (WGS) entry which is preliminary data.</text>
</comment>
<dbReference type="Proteomes" id="UP001497382">
    <property type="component" value="Unassembled WGS sequence"/>
</dbReference>
<evidence type="ECO:0000313" key="1">
    <source>
        <dbReference type="EMBL" id="CAL1299822.1"/>
    </source>
</evidence>
<proteinExistence type="predicted"/>
<sequence>MSSLVASQTSIDDKVTHRCFAVLHETGALPQKTMYPLTEIRSSLEEAKSA</sequence>
<protein>
    <submittedName>
        <fullName evidence="1">Uncharacterized protein</fullName>
    </submittedName>
</protein>
<feature type="non-terminal residue" evidence="1">
    <location>
        <position position="50"/>
    </location>
</feature>
<organism evidence="1 2">
    <name type="scientific">Larinioides sclopetarius</name>
    <dbReference type="NCBI Taxonomy" id="280406"/>
    <lineage>
        <taxon>Eukaryota</taxon>
        <taxon>Metazoa</taxon>
        <taxon>Ecdysozoa</taxon>
        <taxon>Arthropoda</taxon>
        <taxon>Chelicerata</taxon>
        <taxon>Arachnida</taxon>
        <taxon>Araneae</taxon>
        <taxon>Araneomorphae</taxon>
        <taxon>Entelegynae</taxon>
        <taxon>Araneoidea</taxon>
        <taxon>Araneidae</taxon>
        <taxon>Larinioides</taxon>
    </lineage>
</organism>
<reference evidence="1 2" key="1">
    <citation type="submission" date="2024-04" db="EMBL/GenBank/DDBJ databases">
        <authorList>
            <person name="Rising A."/>
            <person name="Reimegard J."/>
            <person name="Sonavane S."/>
            <person name="Akerstrom W."/>
            <person name="Nylinder S."/>
            <person name="Hedman E."/>
            <person name="Kallberg Y."/>
        </authorList>
    </citation>
    <scope>NUCLEOTIDE SEQUENCE [LARGE SCALE GENOMIC DNA]</scope>
</reference>
<keyword evidence="2" id="KW-1185">Reference proteome</keyword>
<gene>
    <name evidence="1" type="ORF">LARSCL_LOCUS21598</name>
</gene>